<proteinExistence type="predicted"/>
<keyword evidence="3" id="KW-1185">Reference proteome</keyword>
<organism evidence="2 3">
    <name type="scientific">Jimgerdemannia flammicorona</name>
    <dbReference type="NCBI Taxonomy" id="994334"/>
    <lineage>
        <taxon>Eukaryota</taxon>
        <taxon>Fungi</taxon>
        <taxon>Fungi incertae sedis</taxon>
        <taxon>Mucoromycota</taxon>
        <taxon>Mucoromycotina</taxon>
        <taxon>Endogonomycetes</taxon>
        <taxon>Endogonales</taxon>
        <taxon>Endogonaceae</taxon>
        <taxon>Jimgerdemannia</taxon>
    </lineage>
</organism>
<evidence type="ECO:0008006" key="4">
    <source>
        <dbReference type="Google" id="ProtNLM"/>
    </source>
</evidence>
<dbReference type="SUPFAM" id="SSF53335">
    <property type="entry name" value="S-adenosyl-L-methionine-dependent methyltransferases"/>
    <property type="match status" value="1"/>
</dbReference>
<dbReference type="Proteomes" id="UP000268093">
    <property type="component" value="Unassembled WGS sequence"/>
</dbReference>
<feature type="region of interest" description="Disordered" evidence="1">
    <location>
        <begin position="205"/>
        <end position="224"/>
    </location>
</feature>
<dbReference type="OrthoDB" id="2013972at2759"/>
<dbReference type="AlphaFoldDB" id="A0A433DCJ3"/>
<comment type="caution">
    <text evidence="2">The sequence shown here is derived from an EMBL/GenBank/DDBJ whole genome shotgun (WGS) entry which is preliminary data.</text>
</comment>
<sequence length="224" mass="24871">MTGAGSEVPEGFKVVHRRRECMPDGNTKYMLPCPSSSAEEINRLDSQHYVLRHIFHGNYSAPVEDALVMGITVLDIGCGSGRWLLDMVSFDLIIWASSRHMMLVFTPSDWVNTMRELVRVAKPGGWVELLESDSVIQNCPASGQLFAAACMYLTSPPASNRPCLIFSTSRQHLTSYDAPFSASYCSHPSAGHRYANGPWAGRHAEERVSGRHSERLRRAANRMG</sequence>
<accession>A0A433DCJ3</accession>
<evidence type="ECO:0000313" key="3">
    <source>
        <dbReference type="Proteomes" id="UP000268093"/>
    </source>
</evidence>
<name>A0A433DCJ3_9FUNG</name>
<reference evidence="2 3" key="1">
    <citation type="journal article" date="2018" name="New Phytol.">
        <title>Phylogenomics of Endogonaceae and evolution of mycorrhizas within Mucoromycota.</title>
        <authorList>
            <person name="Chang Y."/>
            <person name="Desiro A."/>
            <person name="Na H."/>
            <person name="Sandor L."/>
            <person name="Lipzen A."/>
            <person name="Clum A."/>
            <person name="Barry K."/>
            <person name="Grigoriev I.V."/>
            <person name="Martin F.M."/>
            <person name="Stajich J.E."/>
            <person name="Smith M.E."/>
            <person name="Bonito G."/>
            <person name="Spatafora J.W."/>
        </authorList>
    </citation>
    <scope>NUCLEOTIDE SEQUENCE [LARGE SCALE GENOMIC DNA]</scope>
    <source>
        <strain evidence="2 3">GMNB39</strain>
    </source>
</reference>
<feature type="compositionally biased region" description="Basic and acidic residues" evidence="1">
    <location>
        <begin position="205"/>
        <end position="217"/>
    </location>
</feature>
<evidence type="ECO:0000256" key="1">
    <source>
        <dbReference type="SAM" id="MobiDB-lite"/>
    </source>
</evidence>
<evidence type="ECO:0000313" key="2">
    <source>
        <dbReference type="EMBL" id="RUP48570.1"/>
    </source>
</evidence>
<protein>
    <recommendedName>
        <fullName evidence="4">Methyltransferase domain-containing protein</fullName>
    </recommendedName>
</protein>
<dbReference type="InterPro" id="IPR029063">
    <property type="entry name" value="SAM-dependent_MTases_sf"/>
</dbReference>
<gene>
    <name evidence="2" type="ORF">BC936DRAFT_144386</name>
</gene>
<dbReference type="EMBL" id="RBNI01003232">
    <property type="protein sequence ID" value="RUP48570.1"/>
    <property type="molecule type" value="Genomic_DNA"/>
</dbReference>